<proteinExistence type="predicted"/>
<name>A0ABR6GPG3_9BURK</name>
<comment type="caution">
    <text evidence="1">The sequence shown here is derived from an EMBL/GenBank/DDBJ whole genome shotgun (WGS) entry which is preliminary data.</text>
</comment>
<keyword evidence="2" id="KW-1185">Reference proteome</keyword>
<gene>
    <name evidence="1" type="ORF">FHS28_001357</name>
</gene>
<protein>
    <submittedName>
        <fullName evidence="1">Uncharacterized protein</fullName>
    </submittedName>
</protein>
<evidence type="ECO:0000313" key="2">
    <source>
        <dbReference type="Proteomes" id="UP000574369"/>
    </source>
</evidence>
<organism evidence="1 2">
    <name type="scientific">Roseateles terrae</name>
    <dbReference type="NCBI Taxonomy" id="431060"/>
    <lineage>
        <taxon>Bacteria</taxon>
        <taxon>Pseudomonadati</taxon>
        <taxon>Pseudomonadota</taxon>
        <taxon>Betaproteobacteria</taxon>
        <taxon>Burkholderiales</taxon>
        <taxon>Sphaerotilaceae</taxon>
        <taxon>Roseateles</taxon>
    </lineage>
</organism>
<accession>A0ABR6GPG3</accession>
<dbReference type="Proteomes" id="UP000574369">
    <property type="component" value="Unassembled WGS sequence"/>
</dbReference>
<sequence length="52" mass="6072">MNEKRMSQTQRDLAWAQVAWRETLRRCLRSLAQQLETDALALRAAELKAKSK</sequence>
<dbReference type="RefSeq" id="WP_184294316.1">
    <property type="nucleotide sequence ID" value="NZ_JACHXO010000002.1"/>
</dbReference>
<dbReference type="EMBL" id="JACHXO010000002">
    <property type="protein sequence ID" value="MBB3193972.1"/>
    <property type="molecule type" value="Genomic_DNA"/>
</dbReference>
<evidence type="ECO:0000313" key="1">
    <source>
        <dbReference type="EMBL" id="MBB3193972.1"/>
    </source>
</evidence>
<reference evidence="1 2" key="1">
    <citation type="submission" date="2020-08" db="EMBL/GenBank/DDBJ databases">
        <title>Genomic Encyclopedia of Type Strains, Phase III (KMG-III): the genomes of soil and plant-associated and newly described type strains.</title>
        <authorList>
            <person name="Whitman W."/>
        </authorList>
    </citation>
    <scope>NUCLEOTIDE SEQUENCE [LARGE SCALE GENOMIC DNA]</scope>
    <source>
        <strain evidence="1 2">CECT 7247</strain>
    </source>
</reference>